<dbReference type="InterPro" id="IPR032834">
    <property type="entry name" value="NatK-like_C"/>
</dbReference>
<dbReference type="PROSITE" id="PS50109">
    <property type="entry name" value="HIS_KIN"/>
    <property type="match status" value="1"/>
</dbReference>
<dbReference type="Gene3D" id="3.30.565.10">
    <property type="entry name" value="Histidine kinase-like ATPase, C-terminal domain"/>
    <property type="match status" value="1"/>
</dbReference>
<dbReference type="STRING" id="1121301.SAMN02745912_01782"/>
<proteinExistence type="predicted"/>
<dbReference type="PANTHER" id="PTHR40448:SF1">
    <property type="entry name" value="TWO-COMPONENT SENSOR HISTIDINE KINASE"/>
    <property type="match status" value="1"/>
</dbReference>
<feature type="transmembrane region" description="Helical" evidence="3">
    <location>
        <begin position="7"/>
        <end position="28"/>
    </location>
</feature>
<dbReference type="Proteomes" id="UP000184465">
    <property type="component" value="Unassembled WGS sequence"/>
</dbReference>
<dbReference type="Pfam" id="PF14501">
    <property type="entry name" value="HATPase_c_5"/>
    <property type="match status" value="1"/>
</dbReference>
<dbReference type="SMART" id="SM00387">
    <property type="entry name" value="HATPase_c"/>
    <property type="match status" value="1"/>
</dbReference>
<reference evidence="5 6" key="1">
    <citation type="submission" date="2016-11" db="EMBL/GenBank/DDBJ databases">
        <authorList>
            <person name="Jaros S."/>
            <person name="Januszkiewicz K."/>
            <person name="Wedrychowicz H."/>
        </authorList>
    </citation>
    <scope>NUCLEOTIDE SEQUENCE [LARGE SCALE GENOMIC DNA]</scope>
    <source>
        <strain evidence="5 6">DSM 15212</strain>
    </source>
</reference>
<accession>A0A1M6NN52</accession>
<keyword evidence="6" id="KW-1185">Reference proteome</keyword>
<dbReference type="InterPro" id="IPR003594">
    <property type="entry name" value="HATPase_dom"/>
</dbReference>
<evidence type="ECO:0000256" key="1">
    <source>
        <dbReference type="ARBA" id="ARBA00022777"/>
    </source>
</evidence>
<evidence type="ECO:0000256" key="3">
    <source>
        <dbReference type="SAM" id="Phobius"/>
    </source>
</evidence>
<keyword evidence="1 5" id="KW-0418">Kinase</keyword>
<keyword evidence="3" id="KW-0812">Transmembrane</keyword>
<dbReference type="RefSeq" id="WP_073149054.1">
    <property type="nucleotide sequence ID" value="NZ_FRAG01000018.1"/>
</dbReference>
<dbReference type="InterPro" id="IPR005467">
    <property type="entry name" value="His_kinase_dom"/>
</dbReference>
<sequence length="290" mass="33778">MKNRNKYIIILTMLFQSMVIIILDYFILNSVTLNMIRENIFLNYVLMIVIAVTTVLMFISLKKFSYYEKKEAEFKLIKANMESTEELINLLKSQRDDYLTHIQSINALVYLEEYKELSKYLKGISENYRFNCEIIKVGHPALTALINVKREIARKKGIFFYVKCKEQIKDMEIPSWDLCSLFSNLFENAIEAALMAEGKKWIKLIINYYEDNYVFQIENTGQIEETIMNNLFKQGNTSKSSPGRGYGLYISKKIVDKYEGNIDIKNTNLGTVVATIKLPGKVENYDKKIS</sequence>
<gene>
    <name evidence="5" type="ORF">SAMN02745912_01782</name>
</gene>
<dbReference type="GO" id="GO:0000160">
    <property type="term" value="P:phosphorelay signal transduction system"/>
    <property type="evidence" value="ECO:0007669"/>
    <property type="project" value="UniProtKB-KW"/>
</dbReference>
<dbReference type="InterPro" id="IPR036890">
    <property type="entry name" value="HATPase_C_sf"/>
</dbReference>
<dbReference type="Pfam" id="PF14689">
    <property type="entry name" value="SPOB_a"/>
    <property type="match status" value="1"/>
</dbReference>
<dbReference type="GO" id="GO:0016301">
    <property type="term" value="F:kinase activity"/>
    <property type="evidence" value="ECO:0007669"/>
    <property type="project" value="UniProtKB-KW"/>
</dbReference>
<feature type="transmembrane region" description="Helical" evidence="3">
    <location>
        <begin position="40"/>
        <end position="61"/>
    </location>
</feature>
<name>A0A1M6NN52_PARC5</name>
<dbReference type="OrthoDB" id="1634477at2"/>
<dbReference type="InterPro" id="IPR039506">
    <property type="entry name" value="SPOB_a"/>
</dbReference>
<dbReference type="SUPFAM" id="SSF55874">
    <property type="entry name" value="ATPase domain of HSP90 chaperone/DNA topoisomerase II/histidine kinase"/>
    <property type="match status" value="1"/>
</dbReference>
<keyword evidence="3" id="KW-0472">Membrane</keyword>
<evidence type="ECO:0000313" key="6">
    <source>
        <dbReference type="Proteomes" id="UP000184465"/>
    </source>
</evidence>
<keyword evidence="2" id="KW-0902">Two-component regulatory system</keyword>
<dbReference type="EMBL" id="FRAG01000018">
    <property type="protein sequence ID" value="SHJ97088.1"/>
    <property type="molecule type" value="Genomic_DNA"/>
</dbReference>
<keyword evidence="1 5" id="KW-0808">Transferase</keyword>
<dbReference type="AlphaFoldDB" id="A0A1M6NN52"/>
<feature type="domain" description="Histidine kinase" evidence="4">
    <location>
        <begin position="178"/>
        <end position="282"/>
    </location>
</feature>
<evidence type="ECO:0000313" key="5">
    <source>
        <dbReference type="EMBL" id="SHJ97088.1"/>
    </source>
</evidence>
<dbReference type="PANTHER" id="PTHR40448">
    <property type="entry name" value="TWO-COMPONENT SENSOR HISTIDINE KINASE"/>
    <property type="match status" value="1"/>
</dbReference>
<evidence type="ECO:0000259" key="4">
    <source>
        <dbReference type="PROSITE" id="PS50109"/>
    </source>
</evidence>
<protein>
    <submittedName>
        <fullName evidence="5">Sensor_kinase_SpoOB-type, alpha-helical domain</fullName>
    </submittedName>
</protein>
<dbReference type="Gene3D" id="1.10.287.130">
    <property type="match status" value="1"/>
</dbReference>
<evidence type="ECO:0000256" key="2">
    <source>
        <dbReference type="ARBA" id="ARBA00023012"/>
    </source>
</evidence>
<organism evidence="5 6">
    <name type="scientific">Paramaledivibacter caminithermalis (strain DSM 15212 / CIP 107654 / DViRD3)</name>
    <name type="common">Clostridium caminithermale</name>
    <dbReference type="NCBI Taxonomy" id="1121301"/>
    <lineage>
        <taxon>Bacteria</taxon>
        <taxon>Bacillati</taxon>
        <taxon>Bacillota</taxon>
        <taxon>Clostridia</taxon>
        <taxon>Peptostreptococcales</taxon>
        <taxon>Caminicellaceae</taxon>
        <taxon>Paramaledivibacter</taxon>
    </lineage>
</organism>
<dbReference type="GO" id="GO:0042802">
    <property type="term" value="F:identical protein binding"/>
    <property type="evidence" value="ECO:0007669"/>
    <property type="project" value="TreeGrafter"/>
</dbReference>
<keyword evidence="3" id="KW-1133">Transmembrane helix</keyword>